<comment type="similarity">
    <text evidence="5">Belongs to the TIM14 family.</text>
</comment>
<dbReference type="EMBL" id="FOMW01000034">
    <property type="protein sequence ID" value="SFF22866.1"/>
    <property type="molecule type" value="Genomic_DNA"/>
</dbReference>
<evidence type="ECO:0000313" key="8">
    <source>
        <dbReference type="EMBL" id="SFF22866.1"/>
    </source>
</evidence>
<keyword evidence="3 6" id="KW-1133">Transmembrane helix</keyword>
<keyword evidence="9" id="KW-1185">Reference proteome</keyword>
<gene>
    <name evidence="8" type="ORF">SAMN04488523_1343</name>
</gene>
<keyword evidence="4 6" id="KW-0472">Membrane</keyword>
<evidence type="ECO:0000313" key="9">
    <source>
        <dbReference type="Proteomes" id="UP000198977"/>
    </source>
</evidence>
<dbReference type="Proteomes" id="UP000198977">
    <property type="component" value="Unassembled WGS sequence"/>
</dbReference>
<dbReference type="CDD" id="cd06257">
    <property type="entry name" value="DnaJ"/>
    <property type="match status" value="1"/>
</dbReference>
<dbReference type="SUPFAM" id="SSF46565">
    <property type="entry name" value="Chaperone J-domain"/>
    <property type="match status" value="1"/>
</dbReference>
<organism evidence="8 9">
    <name type="scientific">Sulfitobacter brevis</name>
    <dbReference type="NCBI Taxonomy" id="74348"/>
    <lineage>
        <taxon>Bacteria</taxon>
        <taxon>Pseudomonadati</taxon>
        <taxon>Pseudomonadota</taxon>
        <taxon>Alphaproteobacteria</taxon>
        <taxon>Rhodobacterales</taxon>
        <taxon>Roseobacteraceae</taxon>
        <taxon>Sulfitobacter</taxon>
    </lineage>
</organism>
<feature type="transmembrane region" description="Helical" evidence="6">
    <location>
        <begin position="36"/>
        <end position="69"/>
    </location>
</feature>
<dbReference type="OrthoDB" id="9811070at2"/>
<evidence type="ECO:0000256" key="5">
    <source>
        <dbReference type="ARBA" id="ARBA00038105"/>
    </source>
</evidence>
<dbReference type="PANTHER" id="PTHR12763:SF28">
    <property type="entry name" value="GEO10507P1-RELATED"/>
    <property type="match status" value="1"/>
</dbReference>
<evidence type="ECO:0000256" key="6">
    <source>
        <dbReference type="SAM" id="Phobius"/>
    </source>
</evidence>
<evidence type="ECO:0000256" key="4">
    <source>
        <dbReference type="ARBA" id="ARBA00023136"/>
    </source>
</evidence>
<dbReference type="Gene3D" id="1.10.287.110">
    <property type="entry name" value="DnaJ domain"/>
    <property type="match status" value="1"/>
</dbReference>
<name>A0A1I2H225_9RHOB</name>
<dbReference type="PROSITE" id="PS50076">
    <property type="entry name" value="DNAJ_2"/>
    <property type="match status" value="1"/>
</dbReference>
<dbReference type="SMART" id="SM00271">
    <property type="entry name" value="DnaJ"/>
    <property type="match status" value="1"/>
</dbReference>
<evidence type="ECO:0000256" key="1">
    <source>
        <dbReference type="ARBA" id="ARBA00004167"/>
    </source>
</evidence>
<evidence type="ECO:0000256" key="3">
    <source>
        <dbReference type="ARBA" id="ARBA00022989"/>
    </source>
</evidence>
<dbReference type="AlphaFoldDB" id="A0A1I2H225"/>
<dbReference type="RefSeq" id="WP_093925541.1">
    <property type="nucleotide sequence ID" value="NZ_FOMW01000034.1"/>
</dbReference>
<evidence type="ECO:0000259" key="7">
    <source>
        <dbReference type="PROSITE" id="PS50076"/>
    </source>
</evidence>
<keyword evidence="2 6" id="KW-0812">Transmembrane</keyword>
<accession>A0A1I2H225</accession>
<dbReference type="PANTHER" id="PTHR12763">
    <property type="match status" value="1"/>
</dbReference>
<feature type="domain" description="J" evidence="7">
    <location>
        <begin position="177"/>
        <end position="233"/>
    </location>
</feature>
<dbReference type="InterPro" id="IPR036869">
    <property type="entry name" value="J_dom_sf"/>
</dbReference>
<proteinExistence type="inferred from homology"/>
<dbReference type="GO" id="GO:0016020">
    <property type="term" value="C:membrane"/>
    <property type="evidence" value="ECO:0007669"/>
    <property type="project" value="UniProtKB-SubCell"/>
</dbReference>
<sequence>MQPLLTFLAGAVGFAISLWIVRSVLRSIFPAITQNSLGVLLITAGIWLIFIRLVALAIPMLILGAVLLLSRNAAIAKRSTTRTSQVRSAHLEMILDHETGSIDGEILTGTFQGQVLSDLALQELLRFHAEVQTDEETVKLFETFLDSAHPDWRDQMEQSAARDEYASSHSRKLSRDEAYRLLGLEAGSSKADIREAYHRLIKRVHPDRGGSAALTAQITEARNRLLGDQQSLD</sequence>
<dbReference type="InterPro" id="IPR001623">
    <property type="entry name" value="DnaJ_domain"/>
</dbReference>
<protein>
    <submittedName>
        <fullName evidence="8">DnaJ domain-containing protein</fullName>
    </submittedName>
</protein>
<evidence type="ECO:0000256" key="2">
    <source>
        <dbReference type="ARBA" id="ARBA00022692"/>
    </source>
</evidence>
<comment type="subcellular location">
    <subcellularLocation>
        <location evidence="1">Membrane</location>
        <topology evidence="1">Single-pass membrane protein</topology>
    </subcellularLocation>
</comment>
<reference evidence="8 9" key="1">
    <citation type="submission" date="2016-10" db="EMBL/GenBank/DDBJ databases">
        <authorList>
            <person name="de Groot N.N."/>
        </authorList>
    </citation>
    <scope>NUCLEOTIDE SEQUENCE [LARGE SCALE GENOMIC DNA]</scope>
    <source>
        <strain evidence="8 9">DSM 11443</strain>
    </source>
</reference>
<dbReference type="STRING" id="74348.SAMN04488523_1343"/>
<dbReference type="Pfam" id="PF00226">
    <property type="entry name" value="DnaJ"/>
    <property type="match status" value="1"/>
</dbReference>